<feature type="binding site" evidence="5 9">
    <location>
        <position position="263"/>
    </location>
    <ligand>
        <name>Zn(2+)</name>
        <dbReference type="ChEBI" id="CHEBI:29105"/>
    </ligand>
</feature>
<keyword evidence="5" id="KW-0520">NAD</keyword>
<dbReference type="Proteomes" id="UP001144372">
    <property type="component" value="Unassembled WGS sequence"/>
</dbReference>
<evidence type="ECO:0000256" key="3">
    <source>
        <dbReference type="ARBA" id="ARBA00022833"/>
    </source>
</evidence>
<dbReference type="FunFam" id="3.40.50.1980:FF:000001">
    <property type="entry name" value="Histidinol dehydrogenase"/>
    <property type="match status" value="1"/>
</dbReference>
<dbReference type="AlphaFoldDB" id="A0A9W6L9A1"/>
<comment type="cofactor">
    <cofactor evidence="5 9">
        <name>Zn(2+)</name>
        <dbReference type="ChEBI" id="CHEBI:29105"/>
    </cofactor>
    <text evidence="5 9">Binds 1 zinc ion per subunit.</text>
</comment>
<comment type="catalytic activity">
    <reaction evidence="5">
        <text>L-histidinol + 2 NAD(+) + H2O = L-histidine + 2 NADH + 3 H(+)</text>
        <dbReference type="Rhea" id="RHEA:20641"/>
        <dbReference type="ChEBI" id="CHEBI:15377"/>
        <dbReference type="ChEBI" id="CHEBI:15378"/>
        <dbReference type="ChEBI" id="CHEBI:57540"/>
        <dbReference type="ChEBI" id="CHEBI:57595"/>
        <dbReference type="ChEBI" id="CHEBI:57699"/>
        <dbReference type="ChEBI" id="CHEBI:57945"/>
        <dbReference type="EC" id="1.1.1.23"/>
    </reaction>
</comment>
<evidence type="ECO:0000256" key="2">
    <source>
        <dbReference type="ARBA" id="ARBA00022723"/>
    </source>
</evidence>
<dbReference type="GO" id="GO:0008270">
    <property type="term" value="F:zinc ion binding"/>
    <property type="evidence" value="ECO:0007669"/>
    <property type="project" value="UniProtKB-UniRule"/>
</dbReference>
<gene>
    <name evidence="5 11" type="primary">hisD</name>
    <name evidence="11" type="ORF">DAMNIGENAA_38360</name>
</gene>
<comment type="similarity">
    <text evidence="1 5 6 10">Belongs to the histidinol dehydrogenase family.</text>
</comment>
<keyword evidence="5" id="KW-0368">Histidine biosynthesis</keyword>
<dbReference type="Gene3D" id="3.40.50.1980">
    <property type="entry name" value="Nitrogenase molybdenum iron protein domain"/>
    <property type="match status" value="2"/>
</dbReference>
<dbReference type="InterPro" id="IPR016161">
    <property type="entry name" value="Ald_DH/histidinol_DH"/>
</dbReference>
<feature type="binding site" evidence="5 8">
    <location>
        <position position="241"/>
    </location>
    <ligand>
        <name>substrate</name>
    </ligand>
</feature>
<dbReference type="GO" id="GO:0005829">
    <property type="term" value="C:cytosol"/>
    <property type="evidence" value="ECO:0007669"/>
    <property type="project" value="TreeGrafter"/>
</dbReference>
<feature type="binding site" evidence="5 8">
    <location>
        <position position="419"/>
    </location>
    <ligand>
        <name>substrate</name>
    </ligand>
</feature>
<evidence type="ECO:0000256" key="7">
    <source>
        <dbReference type="PIRSR" id="PIRSR000099-1"/>
    </source>
</evidence>
<keyword evidence="4 5" id="KW-0560">Oxidoreductase</keyword>
<organism evidence="11 12">
    <name type="scientific">Desulforhabdus amnigena</name>
    <dbReference type="NCBI Taxonomy" id="40218"/>
    <lineage>
        <taxon>Bacteria</taxon>
        <taxon>Pseudomonadati</taxon>
        <taxon>Thermodesulfobacteriota</taxon>
        <taxon>Syntrophobacteria</taxon>
        <taxon>Syntrophobacterales</taxon>
        <taxon>Syntrophobacteraceae</taxon>
        <taxon>Desulforhabdus</taxon>
    </lineage>
</organism>
<accession>A0A9W6L9A1</accession>
<reference evidence="11" key="1">
    <citation type="submission" date="2022-12" db="EMBL/GenBank/DDBJ databases">
        <title>Reference genome sequencing for broad-spectrum identification of bacterial and archaeal isolates by mass spectrometry.</title>
        <authorList>
            <person name="Sekiguchi Y."/>
            <person name="Tourlousse D.M."/>
        </authorList>
    </citation>
    <scope>NUCLEOTIDE SEQUENCE</scope>
    <source>
        <strain evidence="11">ASRB1</strain>
    </source>
</reference>
<keyword evidence="3 5" id="KW-0862">Zinc</keyword>
<feature type="binding site" evidence="5 9">
    <location>
        <position position="424"/>
    </location>
    <ligand>
        <name>Zn(2+)</name>
        <dbReference type="ChEBI" id="CHEBI:29105"/>
    </ligand>
</feature>
<feature type="binding site" evidence="5 8">
    <location>
        <position position="365"/>
    </location>
    <ligand>
        <name>substrate</name>
    </ligand>
</feature>
<sequence length="434" mass="46877">MLKAIPYPSQEAEEKLAHIATRKMGADPSLEKRVFEILETVKREGDAAVIRFTRQFDAPSLGEDRLTVREEEIRAAYDEVDTNFLDILRTAIANIEAFHRQQLHPSHFMTKPDGTFMGQMVRPVSAAGLYIPGGKGGETPLISSVLMNGIPARLAGVKDLALATPPRKDGTINPYLLVAAKEVGVTRIHKMGSAWGIAALAYGTASVQRVDVVVGPGNIYVALAKKLVSGEVGIDLLAGPSEILVIADAHARPDYIAADLLSQAEHDPLASAVLISTDRALAEKVTDSVRDQLKRLPRCDIATEALERYGALFLVKDVEDAIRLSNRIAPEHLELQLRDPWSHLGKIEHAGAVFLGDATPEAVGDYFAGPNHVLPTAGTARFASALGVENFLKRTSVISYSKTALERDGRAIIRMAELEGLGAHAASVRIRLEG</sequence>
<evidence type="ECO:0000256" key="10">
    <source>
        <dbReference type="RuleBase" id="RU004175"/>
    </source>
</evidence>
<proteinExistence type="inferred from homology"/>
<keyword evidence="5" id="KW-0028">Amino-acid biosynthesis</keyword>
<evidence type="ECO:0000256" key="9">
    <source>
        <dbReference type="PIRSR" id="PIRSR000099-4"/>
    </source>
</evidence>
<dbReference type="GO" id="GO:0000105">
    <property type="term" value="P:L-histidine biosynthetic process"/>
    <property type="evidence" value="ECO:0007669"/>
    <property type="project" value="UniProtKB-UniRule"/>
</dbReference>
<evidence type="ECO:0000256" key="5">
    <source>
        <dbReference type="HAMAP-Rule" id="MF_01024"/>
    </source>
</evidence>
<evidence type="ECO:0000256" key="6">
    <source>
        <dbReference type="PIRNR" id="PIRNR000099"/>
    </source>
</evidence>
<feature type="active site" description="Proton acceptor" evidence="5 7">
    <location>
        <position position="332"/>
    </location>
</feature>
<dbReference type="Pfam" id="PF00815">
    <property type="entry name" value="Histidinol_dh"/>
    <property type="match status" value="1"/>
</dbReference>
<dbReference type="PIRSF" id="PIRSF000099">
    <property type="entry name" value="Histidinol_dh"/>
    <property type="match status" value="1"/>
</dbReference>
<dbReference type="InterPro" id="IPR012131">
    <property type="entry name" value="Hstdl_DH"/>
</dbReference>
<evidence type="ECO:0000256" key="4">
    <source>
        <dbReference type="ARBA" id="ARBA00023002"/>
    </source>
</evidence>
<comment type="caution">
    <text evidence="5">Lacks conserved residue(s) required for the propagation of feature annotation.</text>
</comment>
<feature type="binding site" evidence="5 8">
    <location>
        <position position="332"/>
    </location>
    <ligand>
        <name>substrate</name>
    </ligand>
</feature>
<comment type="caution">
    <text evidence="11">The sequence shown here is derived from an EMBL/GenBank/DDBJ whole genome shotgun (WGS) entry which is preliminary data.</text>
</comment>
<feature type="binding site" evidence="5 8">
    <location>
        <position position="424"/>
    </location>
    <ligand>
        <name>substrate</name>
    </ligand>
</feature>
<dbReference type="GO" id="GO:0004399">
    <property type="term" value="F:histidinol dehydrogenase activity"/>
    <property type="evidence" value="ECO:0007669"/>
    <property type="project" value="UniProtKB-UniRule"/>
</dbReference>
<protein>
    <recommendedName>
        <fullName evidence="5">Histidinol dehydrogenase</fullName>
        <shortName evidence="5">HDH</shortName>
        <ecNumber evidence="5">1.1.1.23</ecNumber>
    </recommendedName>
</protein>
<dbReference type="EC" id="1.1.1.23" evidence="5"/>
<name>A0A9W6L9A1_9BACT</name>
<dbReference type="InterPro" id="IPR001692">
    <property type="entry name" value="Histidinol_DH_CS"/>
</dbReference>
<feature type="active site" description="Proton acceptor" evidence="5 7">
    <location>
        <position position="331"/>
    </location>
</feature>
<feature type="binding site" evidence="5 8">
    <location>
        <position position="266"/>
    </location>
    <ligand>
        <name>substrate</name>
    </ligand>
</feature>
<evidence type="ECO:0000313" key="11">
    <source>
        <dbReference type="EMBL" id="GLI36403.1"/>
    </source>
</evidence>
<dbReference type="NCBIfam" id="TIGR00069">
    <property type="entry name" value="hisD"/>
    <property type="match status" value="1"/>
</dbReference>
<dbReference type="InterPro" id="IPR022695">
    <property type="entry name" value="Histidinol_DH_monofunct"/>
</dbReference>
<dbReference type="HAMAP" id="MF_01024">
    <property type="entry name" value="HisD"/>
    <property type="match status" value="1"/>
</dbReference>
<dbReference type="GO" id="GO:0051287">
    <property type="term" value="F:NAD binding"/>
    <property type="evidence" value="ECO:0007669"/>
    <property type="project" value="InterPro"/>
</dbReference>
<evidence type="ECO:0000256" key="1">
    <source>
        <dbReference type="ARBA" id="ARBA00010178"/>
    </source>
</evidence>
<dbReference type="PANTHER" id="PTHR21256:SF2">
    <property type="entry name" value="HISTIDINE BIOSYNTHESIS TRIFUNCTIONAL PROTEIN"/>
    <property type="match status" value="1"/>
</dbReference>
<keyword evidence="12" id="KW-1185">Reference proteome</keyword>
<dbReference type="PRINTS" id="PR00083">
    <property type="entry name" value="HOLDHDRGNASE"/>
</dbReference>
<feature type="binding site" evidence="5 8">
    <location>
        <position position="263"/>
    </location>
    <ligand>
        <name>substrate</name>
    </ligand>
</feature>
<keyword evidence="2 5" id="KW-0479">Metal-binding</keyword>
<feature type="binding site" evidence="5 9">
    <location>
        <position position="266"/>
    </location>
    <ligand>
        <name>Zn(2+)</name>
        <dbReference type="ChEBI" id="CHEBI:29105"/>
    </ligand>
</feature>
<dbReference type="SUPFAM" id="SSF53720">
    <property type="entry name" value="ALDH-like"/>
    <property type="match status" value="1"/>
</dbReference>
<dbReference type="EMBL" id="BSDR01000001">
    <property type="protein sequence ID" value="GLI36403.1"/>
    <property type="molecule type" value="Genomic_DNA"/>
</dbReference>
<evidence type="ECO:0000313" key="12">
    <source>
        <dbReference type="Proteomes" id="UP001144372"/>
    </source>
</evidence>
<dbReference type="PANTHER" id="PTHR21256">
    <property type="entry name" value="HISTIDINOL DEHYDROGENASE HDH"/>
    <property type="match status" value="1"/>
</dbReference>
<dbReference type="PROSITE" id="PS00611">
    <property type="entry name" value="HISOL_DEHYDROGENASE"/>
    <property type="match status" value="1"/>
</dbReference>
<evidence type="ECO:0000256" key="8">
    <source>
        <dbReference type="PIRSR" id="PIRSR000099-3"/>
    </source>
</evidence>
<comment type="function">
    <text evidence="5">Catalyzes the sequential NAD-dependent oxidations of L-histidinol to L-histidinaldehyde and then to L-histidine.</text>
</comment>
<dbReference type="Gene3D" id="1.20.5.1300">
    <property type="match status" value="1"/>
</dbReference>
<feature type="binding site" evidence="5 9">
    <location>
        <position position="365"/>
    </location>
    <ligand>
        <name>Zn(2+)</name>
        <dbReference type="ChEBI" id="CHEBI:29105"/>
    </ligand>
</feature>
<comment type="pathway">
    <text evidence="5">Amino-acid biosynthesis; L-histidine biosynthesis; L-histidine from 5-phospho-alpha-D-ribose 1-diphosphate: step 9/9.</text>
</comment>
<dbReference type="CDD" id="cd06572">
    <property type="entry name" value="Histidinol_dh"/>
    <property type="match status" value="1"/>
</dbReference>